<keyword evidence="2" id="KW-0540">Nuclease</keyword>
<name>A0A9Q3UQF6_9FLAO</name>
<evidence type="ECO:0000259" key="1">
    <source>
        <dbReference type="SMART" id="SM00507"/>
    </source>
</evidence>
<sequence length="158" mass="18508">MAEKIAFVLYKIWLKPVQELSVSDAGKLFKAVLQFANNEEPEIEEPFEALYLSITEQIVFEWSKYNPKTGKYHWNYKGGISAENHIIRNSTEIKIWRSKVFTRDKFTCQHCCNIGGELNAHHVKTFAEFPDLRFEVSNGLTLCKECHITEHKRIRNEE</sequence>
<dbReference type="RefSeq" id="WP_191179000.1">
    <property type="nucleotide sequence ID" value="NZ_JACXXP010000006.1"/>
</dbReference>
<dbReference type="Proteomes" id="UP000603715">
    <property type="component" value="Unassembled WGS sequence"/>
</dbReference>
<reference evidence="2" key="3">
    <citation type="submission" date="2024-05" db="EMBL/GenBank/DDBJ databases">
        <title>Description of novel Chryseobacterium sp. strain C-2.</title>
        <authorList>
            <person name="Saticioglu I.B."/>
        </authorList>
    </citation>
    <scope>NUCLEOTIDE SEQUENCE</scope>
    <source>
        <strain evidence="2">C-2</strain>
    </source>
</reference>
<dbReference type="InterPro" id="IPR046258">
    <property type="entry name" value="DUF6291"/>
</dbReference>
<keyword evidence="4" id="KW-1185">Reference proteome</keyword>
<proteinExistence type="predicted"/>
<dbReference type="AlphaFoldDB" id="A0A9Q3UQF6"/>
<evidence type="ECO:0000313" key="2">
    <source>
        <dbReference type="EMBL" id="MBD3904450.1"/>
    </source>
</evidence>
<dbReference type="Proteomes" id="UP001107960">
    <property type="component" value="Unassembled WGS sequence"/>
</dbReference>
<evidence type="ECO:0000313" key="3">
    <source>
        <dbReference type="EMBL" id="MCC9032732.1"/>
    </source>
</evidence>
<dbReference type="Gene3D" id="1.10.30.50">
    <property type="match status" value="1"/>
</dbReference>
<keyword evidence="2" id="KW-0378">Hydrolase</keyword>
<reference evidence="3" key="1">
    <citation type="submission" date="2021-11" db="EMBL/GenBank/DDBJ databases">
        <title>Description of novel Chryseobacterium species.</title>
        <authorList>
            <person name="Saticioglu I.B."/>
            <person name="Ay H."/>
            <person name="Altun S."/>
            <person name="Duman M."/>
        </authorList>
    </citation>
    <scope>NUCLEOTIDE SEQUENCE</scope>
    <source>
        <strain evidence="3">C-39</strain>
    </source>
</reference>
<feature type="domain" description="HNH nuclease" evidence="1">
    <location>
        <begin position="95"/>
        <end position="148"/>
    </location>
</feature>
<organism evidence="3 5">
    <name type="scientific">Chryseobacterium muglaense</name>
    <dbReference type="NCBI Taxonomy" id="2893752"/>
    <lineage>
        <taxon>Bacteria</taxon>
        <taxon>Pseudomonadati</taxon>
        <taxon>Bacteroidota</taxon>
        <taxon>Flavobacteriia</taxon>
        <taxon>Flavobacteriales</taxon>
        <taxon>Weeksellaceae</taxon>
        <taxon>Chryseobacterium group</taxon>
        <taxon>Chryseobacterium</taxon>
    </lineage>
</organism>
<accession>A0A9Q3UQF6</accession>
<gene>
    <name evidence="2" type="ORF">IEW27_07580</name>
    <name evidence="3" type="ORF">LNP80_00485</name>
</gene>
<comment type="caution">
    <text evidence="3">The sequence shown here is derived from an EMBL/GenBank/DDBJ whole genome shotgun (WGS) entry which is preliminary data.</text>
</comment>
<dbReference type="Pfam" id="PF19808">
    <property type="entry name" value="DUF6291"/>
    <property type="match status" value="1"/>
</dbReference>
<reference evidence="4" key="2">
    <citation type="submission" date="2023-07" db="EMBL/GenBank/DDBJ databases">
        <title>Description of novel Chryseobacterium sp. strain C-2.</title>
        <authorList>
            <person name="Saticioglu I.B."/>
        </authorList>
    </citation>
    <scope>NUCLEOTIDE SEQUENCE [LARGE SCALE GENOMIC DNA]</scope>
    <source>
        <strain evidence="4">C-2</strain>
    </source>
</reference>
<keyword evidence="2" id="KW-0255">Endonuclease</keyword>
<dbReference type="SMART" id="SM00507">
    <property type="entry name" value="HNHc"/>
    <property type="match status" value="1"/>
</dbReference>
<evidence type="ECO:0000313" key="4">
    <source>
        <dbReference type="Proteomes" id="UP000603715"/>
    </source>
</evidence>
<dbReference type="GO" id="GO:0004519">
    <property type="term" value="F:endonuclease activity"/>
    <property type="evidence" value="ECO:0007669"/>
    <property type="project" value="UniProtKB-KW"/>
</dbReference>
<protein>
    <submittedName>
        <fullName evidence="3">DUF6291 domain-containing protein</fullName>
    </submittedName>
    <submittedName>
        <fullName evidence="2">HNH endonuclease</fullName>
    </submittedName>
</protein>
<evidence type="ECO:0000313" key="5">
    <source>
        <dbReference type="Proteomes" id="UP001107960"/>
    </source>
</evidence>
<dbReference type="EMBL" id="JACXXP010000006">
    <property type="protein sequence ID" value="MBD3904450.1"/>
    <property type="molecule type" value="Genomic_DNA"/>
</dbReference>
<dbReference type="EMBL" id="JAJJML010000001">
    <property type="protein sequence ID" value="MCC9032732.1"/>
    <property type="molecule type" value="Genomic_DNA"/>
</dbReference>
<dbReference type="InterPro" id="IPR003615">
    <property type="entry name" value="HNH_nuc"/>
</dbReference>